<dbReference type="RefSeq" id="XP_067921507.1">
    <property type="nucleotide sequence ID" value="XM_068066518.1"/>
</dbReference>
<dbReference type="EMBL" id="MIGC01003198">
    <property type="protein sequence ID" value="PHJ19814.1"/>
    <property type="molecule type" value="Genomic_DNA"/>
</dbReference>
<dbReference type="AlphaFoldDB" id="A0A2C6KUE6"/>
<evidence type="ECO:0000313" key="1">
    <source>
        <dbReference type="EMBL" id="PHJ19814.1"/>
    </source>
</evidence>
<reference evidence="1 2" key="1">
    <citation type="journal article" date="2017" name="Int. J. Parasitol.">
        <title>The genome of the protozoan parasite Cystoisospora suis and a reverse vaccinology approach to identify vaccine candidates.</title>
        <authorList>
            <person name="Palmieri N."/>
            <person name="Shrestha A."/>
            <person name="Ruttkowski B."/>
            <person name="Beck T."/>
            <person name="Vogl C."/>
            <person name="Tomley F."/>
            <person name="Blake D.P."/>
            <person name="Joachim A."/>
        </authorList>
    </citation>
    <scope>NUCLEOTIDE SEQUENCE [LARGE SCALE GENOMIC DNA]</scope>
    <source>
        <strain evidence="1 2">Wien I</strain>
    </source>
</reference>
<proteinExistence type="predicted"/>
<protein>
    <submittedName>
        <fullName evidence="1">Uncharacterized protein</fullName>
    </submittedName>
</protein>
<gene>
    <name evidence="1" type="ORF">CSUI_006355</name>
</gene>
<accession>A0A2C6KUE6</accession>
<name>A0A2C6KUE6_9APIC</name>
<organism evidence="1 2">
    <name type="scientific">Cystoisospora suis</name>
    <dbReference type="NCBI Taxonomy" id="483139"/>
    <lineage>
        <taxon>Eukaryota</taxon>
        <taxon>Sar</taxon>
        <taxon>Alveolata</taxon>
        <taxon>Apicomplexa</taxon>
        <taxon>Conoidasida</taxon>
        <taxon>Coccidia</taxon>
        <taxon>Eucoccidiorida</taxon>
        <taxon>Eimeriorina</taxon>
        <taxon>Sarcocystidae</taxon>
        <taxon>Cystoisospora</taxon>
    </lineage>
</organism>
<evidence type="ECO:0000313" key="2">
    <source>
        <dbReference type="Proteomes" id="UP000221165"/>
    </source>
</evidence>
<dbReference type="GeneID" id="94429729"/>
<sequence>MLTVPAPTRKTDKALQVNAIPQDIKSQAVRLTKPVRFASWPIHGLA</sequence>
<dbReference type="Proteomes" id="UP000221165">
    <property type="component" value="Unassembled WGS sequence"/>
</dbReference>
<dbReference type="VEuPathDB" id="ToxoDB:CSUI_006355"/>
<keyword evidence="2" id="KW-1185">Reference proteome</keyword>
<comment type="caution">
    <text evidence="1">The sequence shown here is derived from an EMBL/GenBank/DDBJ whole genome shotgun (WGS) entry which is preliminary data.</text>
</comment>